<dbReference type="InterPro" id="IPR012338">
    <property type="entry name" value="Beta-lactam/transpept-like"/>
</dbReference>
<dbReference type="InterPro" id="IPR050491">
    <property type="entry name" value="AmpC-like"/>
</dbReference>
<accession>A0A7G9THC3</accession>
<dbReference type="EC" id="3.5.2.6" evidence="3 6"/>
<reference evidence="10 11" key="1">
    <citation type="submission" date="2020-08" db="EMBL/GenBank/DDBJ databases">
        <title>Streptomycin Non-resistant strain, P. mexicana.</title>
        <authorList>
            <person name="Ganesh-Kumar S."/>
            <person name="Zhe T."/>
            <person name="Yu Z."/>
            <person name="Min Y."/>
        </authorList>
    </citation>
    <scope>NUCLEOTIDE SEQUENCE [LARGE SCALE GENOMIC DNA]</scope>
    <source>
        <strain evidence="10 11">GTZY2</strain>
    </source>
</reference>
<organism evidence="10 11">
    <name type="scientific">Pseudoxanthomonas mexicana</name>
    <dbReference type="NCBI Taxonomy" id="128785"/>
    <lineage>
        <taxon>Bacteria</taxon>
        <taxon>Pseudomonadati</taxon>
        <taxon>Pseudomonadota</taxon>
        <taxon>Gammaproteobacteria</taxon>
        <taxon>Lysobacterales</taxon>
        <taxon>Lysobacteraceae</taxon>
        <taxon>Pseudoxanthomonas</taxon>
    </lineage>
</organism>
<dbReference type="PANTHER" id="PTHR46825">
    <property type="entry name" value="D-ALANYL-D-ALANINE-CARBOXYPEPTIDASE/ENDOPEPTIDASE AMPH"/>
    <property type="match status" value="1"/>
</dbReference>
<keyword evidence="7" id="KW-0732">Signal</keyword>
<dbReference type="GeneID" id="81471086"/>
<proteinExistence type="inferred from homology"/>
<dbReference type="InterPro" id="IPR021860">
    <property type="entry name" value="Peptidase_S12_Pab87-rel_C"/>
</dbReference>
<dbReference type="GO" id="GO:0017001">
    <property type="term" value="P:antibiotic catabolic process"/>
    <property type="evidence" value="ECO:0007669"/>
    <property type="project" value="InterPro"/>
</dbReference>
<keyword evidence="5 6" id="KW-0046">Antibiotic resistance</keyword>
<evidence type="ECO:0000256" key="6">
    <source>
        <dbReference type="RuleBase" id="RU361140"/>
    </source>
</evidence>
<dbReference type="GO" id="GO:0046677">
    <property type="term" value="P:response to antibiotic"/>
    <property type="evidence" value="ECO:0007669"/>
    <property type="project" value="UniProtKB-UniRule"/>
</dbReference>
<dbReference type="PROSITE" id="PS00336">
    <property type="entry name" value="BETA_LACTAMASE_C"/>
    <property type="match status" value="1"/>
</dbReference>
<dbReference type="PANTHER" id="PTHR46825:SF8">
    <property type="entry name" value="BETA-LACTAMASE-RELATED"/>
    <property type="match status" value="1"/>
</dbReference>
<protein>
    <recommendedName>
        <fullName evidence="3 6">Beta-lactamase</fullName>
        <ecNumber evidence="3 6">3.5.2.6</ecNumber>
    </recommendedName>
</protein>
<evidence type="ECO:0000256" key="1">
    <source>
        <dbReference type="ARBA" id="ARBA00001526"/>
    </source>
</evidence>
<name>A0A7G9THC3_PSEMX</name>
<dbReference type="InterPro" id="IPR001466">
    <property type="entry name" value="Beta-lactam-related"/>
</dbReference>
<evidence type="ECO:0000259" key="9">
    <source>
        <dbReference type="Pfam" id="PF11954"/>
    </source>
</evidence>
<feature type="signal peptide" evidence="7">
    <location>
        <begin position="1"/>
        <end position="24"/>
    </location>
</feature>
<evidence type="ECO:0000259" key="8">
    <source>
        <dbReference type="Pfam" id="PF00144"/>
    </source>
</evidence>
<evidence type="ECO:0000313" key="10">
    <source>
        <dbReference type="EMBL" id="QNN79498.1"/>
    </source>
</evidence>
<sequence>MAYAHSLAVTLAAAGLTVFAPAHAMTDQALAGMVKQRLQGDRTGACMAVAVVEAGTVARTYQCADAKDLSRIGPDSAFEIGSVSKTMTAALLADLIAQGKGSLDDTLSAWLPEGTKLPDYQGTPILLRHIVTHTSGLPALPSRMGAADMTDPYAKLDETALLASLGDVTLTAAPGTKFEYSNFASMVLSYAVARRAGADMETLLKQRLFAPLGMRHAYVNTAPDGVRAAVGHTPNARVTPAWHFQPNLAGVGGVRATLDDMVRYVQGQLGAEPTPISAALQRSQQKLSDAPPMAMNWMLMPVGGRTVHVHEGGTGGFSSFVSFDIEKQRGVVILSDTTWNSIGSLGSLGLHLVDASFPLGAPRREARPDGTLLDALAGEYELAGGMKMTLRRTGDALEIQPAGQGTYAMGYDSAGDFYPREFDAVLRPRRTAEGQSFTWMQMGAALPAKRIDAAASAPVLKIDAAALRDYEGDYPLMPAFSLAVKAQGDTLTIQGAGQPALPVQAVARDVFVMDAVGAEIRFERDAAGKVIALTLKQAGQQLRGERK</sequence>
<evidence type="ECO:0000256" key="5">
    <source>
        <dbReference type="ARBA" id="ARBA00023251"/>
    </source>
</evidence>
<dbReference type="Pfam" id="PF00144">
    <property type="entry name" value="Beta-lactamase"/>
    <property type="match status" value="1"/>
</dbReference>
<dbReference type="RefSeq" id="WP_187574574.1">
    <property type="nucleotide sequence ID" value="NZ_CP060731.1"/>
</dbReference>
<dbReference type="GO" id="GO:0030288">
    <property type="term" value="C:outer membrane-bounded periplasmic space"/>
    <property type="evidence" value="ECO:0007669"/>
    <property type="project" value="InterPro"/>
</dbReference>
<dbReference type="Pfam" id="PF11954">
    <property type="entry name" value="DUF3471"/>
    <property type="match status" value="1"/>
</dbReference>
<evidence type="ECO:0000256" key="4">
    <source>
        <dbReference type="ARBA" id="ARBA00022801"/>
    </source>
</evidence>
<evidence type="ECO:0000313" key="11">
    <source>
        <dbReference type="Proteomes" id="UP000515838"/>
    </source>
</evidence>
<dbReference type="EMBL" id="CP060731">
    <property type="protein sequence ID" value="QNN79498.1"/>
    <property type="molecule type" value="Genomic_DNA"/>
</dbReference>
<dbReference type="InterPro" id="IPR001586">
    <property type="entry name" value="Beta-lactam_class-C_AS"/>
</dbReference>
<keyword evidence="4 6" id="KW-0378">Hydrolase</keyword>
<gene>
    <name evidence="10" type="ORF">IAE60_08905</name>
</gene>
<dbReference type="Gene3D" id="3.40.710.10">
    <property type="entry name" value="DD-peptidase/beta-lactamase superfamily"/>
    <property type="match status" value="1"/>
</dbReference>
<comment type="similarity">
    <text evidence="2 6">Belongs to the class-C beta-lactamase family.</text>
</comment>
<evidence type="ECO:0000256" key="7">
    <source>
        <dbReference type="SAM" id="SignalP"/>
    </source>
</evidence>
<dbReference type="AlphaFoldDB" id="A0A7G9THC3"/>
<dbReference type="SUPFAM" id="SSF56601">
    <property type="entry name" value="beta-lactamase/transpeptidase-like"/>
    <property type="match status" value="1"/>
</dbReference>
<feature type="domain" description="Peptidase S12 Pab87-related C-terminal" evidence="9">
    <location>
        <begin position="461"/>
        <end position="545"/>
    </location>
</feature>
<evidence type="ECO:0000256" key="3">
    <source>
        <dbReference type="ARBA" id="ARBA00012865"/>
    </source>
</evidence>
<evidence type="ECO:0000256" key="2">
    <source>
        <dbReference type="ARBA" id="ARBA00007840"/>
    </source>
</evidence>
<feature type="domain" description="Beta-lactamase-related" evidence="8">
    <location>
        <begin position="41"/>
        <end position="336"/>
    </location>
</feature>
<dbReference type="Proteomes" id="UP000515838">
    <property type="component" value="Chromosome"/>
</dbReference>
<feature type="chain" id="PRO_5028994301" description="Beta-lactamase" evidence="7">
    <location>
        <begin position="25"/>
        <end position="547"/>
    </location>
</feature>
<dbReference type="GO" id="GO:0008800">
    <property type="term" value="F:beta-lactamase activity"/>
    <property type="evidence" value="ECO:0007669"/>
    <property type="project" value="UniProtKB-UniRule"/>
</dbReference>
<comment type="catalytic activity">
    <reaction evidence="1 6">
        <text>a beta-lactam + H2O = a substituted beta-amino acid</text>
        <dbReference type="Rhea" id="RHEA:20401"/>
        <dbReference type="ChEBI" id="CHEBI:15377"/>
        <dbReference type="ChEBI" id="CHEBI:35627"/>
        <dbReference type="ChEBI" id="CHEBI:140347"/>
        <dbReference type="EC" id="3.5.2.6"/>
    </reaction>
</comment>